<organism evidence="2">
    <name type="scientific">Caudovirales sp. cthNP28</name>
    <dbReference type="NCBI Taxonomy" id="2826780"/>
    <lineage>
        <taxon>Viruses</taxon>
        <taxon>Duplodnaviria</taxon>
        <taxon>Heunggongvirae</taxon>
        <taxon>Uroviricota</taxon>
        <taxon>Caudoviricetes</taxon>
    </lineage>
</organism>
<accession>A0A8S5M0P6</accession>
<sequence length="37" mass="3886">MVSGITSGLTSGGTQWILKGPTDRDTETSTYSTPRSP</sequence>
<evidence type="ECO:0000256" key="1">
    <source>
        <dbReference type="SAM" id="MobiDB-lite"/>
    </source>
</evidence>
<proteinExistence type="predicted"/>
<protein>
    <submittedName>
        <fullName evidence="2">Uncharacterized protein</fullName>
    </submittedName>
</protein>
<evidence type="ECO:0000313" key="2">
    <source>
        <dbReference type="EMBL" id="DAD75766.1"/>
    </source>
</evidence>
<name>A0A8S5M0P6_9CAUD</name>
<dbReference type="EMBL" id="BK014789">
    <property type="protein sequence ID" value="DAD75766.1"/>
    <property type="molecule type" value="Genomic_DNA"/>
</dbReference>
<feature type="region of interest" description="Disordered" evidence="1">
    <location>
        <begin position="1"/>
        <end position="37"/>
    </location>
</feature>
<reference evidence="2" key="1">
    <citation type="journal article" date="2021" name="Proc. Natl. Acad. Sci. U.S.A.">
        <title>A Catalog of Tens of Thousands of Viruses from Human Metagenomes Reveals Hidden Associations with Chronic Diseases.</title>
        <authorList>
            <person name="Tisza M.J."/>
            <person name="Buck C.B."/>
        </authorList>
    </citation>
    <scope>NUCLEOTIDE SEQUENCE</scope>
    <source>
        <strain evidence="2">CthNP28</strain>
    </source>
</reference>
<feature type="compositionally biased region" description="Low complexity" evidence="1">
    <location>
        <begin position="1"/>
        <end position="14"/>
    </location>
</feature>
<feature type="compositionally biased region" description="Polar residues" evidence="1">
    <location>
        <begin position="28"/>
        <end position="37"/>
    </location>
</feature>